<dbReference type="Proteomes" id="UP000188320">
    <property type="component" value="Unassembled WGS sequence"/>
</dbReference>
<proteinExistence type="predicted"/>
<sequence>MNATDNDNSLFNKLPANILSTIFVLAQNLQLSLLNKNMHYISQQDNTVSNYIHQYALSNTEDDPDYNLKTIFEKYTRINMNETVGALVLRKIKNLDYETALELAFKYRWRNILNKLLKMYLLIDRNTSTIVQKSTLFINEGEYLDIDIAKFFSEESGSQREESDIKISDSLYITPIITKIDASSLLFYEMFPITRESEVQMLLDMCNTKFEFPSEISGSVGRDIRCIDTRFMICCMLVAARECGSLNSLEFLKQILDLQINIDFPFEEIEFIVDPSGVTLDDGLSEFICNYEYTERTDLFNYTVCAYYACVLDRKELMSFLEKNYYSSKHLQILFDVATYHENEGLVKEYFFKVELNPENTERVIEMAYNVDNADFKRFVLNNSDRLGGKLDKHTLIMDISEDDHKLQ</sequence>
<evidence type="ECO:0000313" key="1">
    <source>
        <dbReference type="EMBL" id="OMH79775.1"/>
    </source>
</evidence>
<keyword evidence="2" id="KW-1185">Reference proteome</keyword>
<gene>
    <name evidence="1" type="ORF">AX774_g6798</name>
</gene>
<dbReference type="AlphaFoldDB" id="A0A1R1PFJ3"/>
<protein>
    <submittedName>
        <fullName evidence="1">Uncharacterized protein</fullName>
    </submittedName>
</protein>
<dbReference type="EMBL" id="LSSK01001419">
    <property type="protein sequence ID" value="OMH79775.1"/>
    <property type="molecule type" value="Genomic_DNA"/>
</dbReference>
<comment type="caution">
    <text evidence="1">The sequence shown here is derived from an EMBL/GenBank/DDBJ whole genome shotgun (WGS) entry which is preliminary data.</text>
</comment>
<evidence type="ECO:0000313" key="2">
    <source>
        <dbReference type="Proteomes" id="UP000188320"/>
    </source>
</evidence>
<name>A0A1R1PFJ3_ZANCU</name>
<organism evidence="1 2">
    <name type="scientific">Zancudomyces culisetae</name>
    <name type="common">Gut fungus</name>
    <name type="synonym">Smittium culisetae</name>
    <dbReference type="NCBI Taxonomy" id="1213189"/>
    <lineage>
        <taxon>Eukaryota</taxon>
        <taxon>Fungi</taxon>
        <taxon>Fungi incertae sedis</taxon>
        <taxon>Zoopagomycota</taxon>
        <taxon>Kickxellomycotina</taxon>
        <taxon>Harpellomycetes</taxon>
        <taxon>Harpellales</taxon>
        <taxon>Legeriomycetaceae</taxon>
        <taxon>Zancudomyces</taxon>
    </lineage>
</organism>
<accession>A0A1R1PFJ3</accession>
<reference evidence="2" key="1">
    <citation type="submission" date="2017-01" db="EMBL/GenBank/DDBJ databases">
        <authorList>
            <person name="Wang Y."/>
            <person name="White M."/>
            <person name="Kvist S."/>
            <person name="Moncalvo J.-M."/>
        </authorList>
    </citation>
    <scope>NUCLEOTIDE SEQUENCE [LARGE SCALE GENOMIC DNA]</scope>
    <source>
        <strain evidence="2">COL-18-3</strain>
    </source>
</reference>